<sequence length="145" mass="15417">MRLSTLLVAVNYLGLASAASIANPADSLHTLNKRNCFESGVSFSSDRGTAVAKARTACNGPLKGTYRKGHSHDRSECYNLSGSKQVKFTVGLTGPNAGDSASLSFEDCLDGLSSEIYNCGKGGDTTYGHWRYRADPNEGLCRTLS</sequence>
<feature type="domain" description="Glycan binding protein Y3-like" evidence="2">
    <location>
        <begin position="70"/>
        <end position="141"/>
    </location>
</feature>
<dbReference type="EMBL" id="CABFNQ020000731">
    <property type="protein sequence ID" value="CAH0028358.1"/>
    <property type="molecule type" value="Genomic_DNA"/>
</dbReference>
<reference evidence="3" key="1">
    <citation type="submission" date="2021-10" db="EMBL/GenBank/DDBJ databases">
        <authorList>
            <person name="Piombo E."/>
        </authorList>
    </citation>
    <scope>NUCLEOTIDE SEQUENCE</scope>
</reference>
<proteinExistence type="predicted"/>
<organism evidence="3 4">
    <name type="scientific">Clonostachys rhizophaga</name>
    <dbReference type="NCBI Taxonomy" id="160324"/>
    <lineage>
        <taxon>Eukaryota</taxon>
        <taxon>Fungi</taxon>
        <taxon>Dikarya</taxon>
        <taxon>Ascomycota</taxon>
        <taxon>Pezizomycotina</taxon>
        <taxon>Sordariomycetes</taxon>
        <taxon>Hypocreomycetidae</taxon>
        <taxon>Hypocreales</taxon>
        <taxon>Bionectriaceae</taxon>
        <taxon>Clonostachys</taxon>
    </lineage>
</organism>
<comment type="caution">
    <text evidence="3">The sequence shown here is derived from an EMBL/GenBank/DDBJ whole genome shotgun (WGS) entry which is preliminary data.</text>
</comment>
<feature type="chain" id="PRO_5040345163" description="Glycan binding protein Y3-like domain-containing protein" evidence="1">
    <location>
        <begin position="19"/>
        <end position="145"/>
    </location>
</feature>
<dbReference type="Proteomes" id="UP000696573">
    <property type="component" value="Unassembled WGS sequence"/>
</dbReference>
<dbReference type="AlphaFoldDB" id="A0A9N9YLF5"/>
<evidence type="ECO:0000313" key="3">
    <source>
        <dbReference type="EMBL" id="CAH0028358.1"/>
    </source>
</evidence>
<protein>
    <recommendedName>
        <fullName evidence="2">Glycan binding protein Y3-like domain-containing protein</fullName>
    </recommendedName>
</protein>
<evidence type="ECO:0000256" key="1">
    <source>
        <dbReference type="SAM" id="SignalP"/>
    </source>
</evidence>
<keyword evidence="4" id="KW-1185">Reference proteome</keyword>
<dbReference type="Pfam" id="PF22803">
    <property type="entry name" value="GBD_Y3"/>
    <property type="match status" value="1"/>
</dbReference>
<dbReference type="OrthoDB" id="4825549at2759"/>
<evidence type="ECO:0000259" key="2">
    <source>
        <dbReference type="Pfam" id="PF22803"/>
    </source>
</evidence>
<dbReference type="InterPro" id="IPR054443">
    <property type="entry name" value="Y3-like_dom"/>
</dbReference>
<feature type="signal peptide" evidence="1">
    <location>
        <begin position="1"/>
        <end position="18"/>
    </location>
</feature>
<evidence type="ECO:0000313" key="4">
    <source>
        <dbReference type="Proteomes" id="UP000696573"/>
    </source>
</evidence>
<accession>A0A9N9YLF5</accession>
<name>A0A9N9YLF5_9HYPO</name>
<gene>
    <name evidence="3" type="ORF">CRHIZ90672A_00012653</name>
</gene>
<keyword evidence="1" id="KW-0732">Signal</keyword>